<dbReference type="InterPro" id="IPR013538">
    <property type="entry name" value="ASHA1/2-like_C"/>
</dbReference>
<dbReference type="SUPFAM" id="SSF55961">
    <property type="entry name" value="Bet v1-like"/>
    <property type="match status" value="1"/>
</dbReference>
<dbReference type="InterPro" id="IPR023393">
    <property type="entry name" value="START-like_dom_sf"/>
</dbReference>
<evidence type="ECO:0000259" key="2">
    <source>
        <dbReference type="Pfam" id="PF08327"/>
    </source>
</evidence>
<name>A0A6J4U9M3_9BACT</name>
<dbReference type="EMBL" id="CADCWM010000043">
    <property type="protein sequence ID" value="CAA9542556.1"/>
    <property type="molecule type" value="Genomic_DNA"/>
</dbReference>
<evidence type="ECO:0000313" key="3">
    <source>
        <dbReference type="EMBL" id="CAA9542556.1"/>
    </source>
</evidence>
<reference evidence="3" key="1">
    <citation type="submission" date="2020-02" db="EMBL/GenBank/DDBJ databases">
        <authorList>
            <person name="Meier V. D."/>
        </authorList>
    </citation>
    <scope>NUCLEOTIDE SEQUENCE</scope>
    <source>
        <strain evidence="3">AVDCRST_MAG88</strain>
    </source>
</reference>
<gene>
    <name evidence="3" type="ORF">AVDCRST_MAG88-138</name>
</gene>
<protein>
    <recommendedName>
        <fullName evidence="2">Activator of Hsp90 ATPase homologue 1/2-like C-terminal domain-containing protein</fullName>
    </recommendedName>
</protein>
<sequence>MTDARARASTRNAIFVKAPPDALYRAFTEPAALATWRAPGDMTGVVHQFDLRVGGGYQMSLYYPASESTARGKTAAKEDRYTAQFMDLTPPRRIVEAITFDSADPAFAGEMRMEVTFAAEADGTTVWLVFTEIPPGIRPEDNETGTRLALEKLARYVEQGPVAPAETARRS</sequence>
<feature type="domain" description="Activator of Hsp90 ATPase homologue 1/2-like C-terminal" evidence="2">
    <location>
        <begin position="17"/>
        <end position="158"/>
    </location>
</feature>
<evidence type="ECO:0000256" key="1">
    <source>
        <dbReference type="ARBA" id="ARBA00006817"/>
    </source>
</evidence>
<dbReference type="AlphaFoldDB" id="A0A6J4U9M3"/>
<organism evidence="3">
    <name type="scientific">uncultured Thermomicrobiales bacterium</name>
    <dbReference type="NCBI Taxonomy" id="1645740"/>
    <lineage>
        <taxon>Bacteria</taxon>
        <taxon>Pseudomonadati</taxon>
        <taxon>Thermomicrobiota</taxon>
        <taxon>Thermomicrobia</taxon>
        <taxon>Thermomicrobiales</taxon>
        <taxon>environmental samples</taxon>
    </lineage>
</organism>
<proteinExistence type="inferred from homology"/>
<dbReference type="Pfam" id="PF08327">
    <property type="entry name" value="AHSA1"/>
    <property type="match status" value="1"/>
</dbReference>
<accession>A0A6J4U9M3</accession>
<comment type="similarity">
    <text evidence="1">Belongs to the AHA1 family.</text>
</comment>
<dbReference type="Gene3D" id="3.30.530.20">
    <property type="match status" value="1"/>
</dbReference>